<keyword evidence="2" id="KW-1185">Reference proteome</keyword>
<dbReference type="Proteomes" id="UP000002366">
    <property type="component" value="Chromosome"/>
</dbReference>
<name>D5EDL5_AMICL</name>
<proteinExistence type="predicted"/>
<gene>
    <name evidence="1" type="ordered locus">Amico_0509</name>
</gene>
<sequence>MAEVKINLNNPLVQSLLTGDLSGLENLVGKVLNAAL</sequence>
<dbReference type="HOGENOM" id="CLU_3354163_0_0_0"/>
<evidence type="ECO:0000313" key="1">
    <source>
        <dbReference type="EMBL" id="ADE56647.1"/>
    </source>
</evidence>
<evidence type="ECO:0000313" key="2">
    <source>
        <dbReference type="Proteomes" id="UP000002366"/>
    </source>
</evidence>
<dbReference type="EMBL" id="CP001997">
    <property type="protein sequence ID" value="ADE56647.1"/>
    <property type="molecule type" value="Genomic_DNA"/>
</dbReference>
<organism evidence="1 2">
    <name type="scientific">Aminobacterium colombiense (strain DSM 12261 / ALA-1)</name>
    <dbReference type="NCBI Taxonomy" id="572547"/>
    <lineage>
        <taxon>Bacteria</taxon>
        <taxon>Thermotogati</taxon>
        <taxon>Synergistota</taxon>
        <taxon>Synergistia</taxon>
        <taxon>Synergistales</taxon>
        <taxon>Aminobacteriaceae</taxon>
        <taxon>Aminobacterium</taxon>
    </lineage>
</organism>
<reference evidence="1 2" key="1">
    <citation type="journal article" date="2010" name="Stand. Genomic Sci.">
        <title>Complete genome sequence of Aminobacterium colombiense type strain (ALA-1).</title>
        <authorList>
            <person name="Chertkov O."/>
            <person name="Sikorski J."/>
            <person name="Brambilla E."/>
            <person name="Lapidus A."/>
            <person name="Copeland A."/>
            <person name="Glavina Del Rio T."/>
            <person name="Nolan M."/>
            <person name="Lucas S."/>
            <person name="Tice H."/>
            <person name="Cheng J.F."/>
            <person name="Han C."/>
            <person name="Detter J.C."/>
            <person name="Bruce D."/>
            <person name="Tapia R."/>
            <person name="Goodwin L."/>
            <person name="Pitluck S."/>
            <person name="Liolios K."/>
            <person name="Ivanova N."/>
            <person name="Mavromatis K."/>
            <person name="Ovchinnikova G."/>
            <person name="Pati A."/>
            <person name="Chen A."/>
            <person name="Palaniappan K."/>
            <person name="Land M."/>
            <person name="Hauser L."/>
            <person name="Chang Y.J."/>
            <person name="Jeffries C.D."/>
            <person name="Spring S."/>
            <person name="Rohde M."/>
            <person name="Goker M."/>
            <person name="Bristow J."/>
            <person name="Eisen J.A."/>
            <person name="Markowitz V."/>
            <person name="Hugenholtz P."/>
            <person name="Kyrpides N.C."/>
            <person name="Klenk H.P."/>
        </authorList>
    </citation>
    <scope>NUCLEOTIDE SEQUENCE [LARGE SCALE GENOMIC DNA]</scope>
    <source>
        <strain evidence="2">DSM 12261 / ALA-1</strain>
    </source>
</reference>
<protein>
    <submittedName>
        <fullName evidence="1">Uncharacterized protein</fullName>
    </submittedName>
</protein>
<dbReference type="AlphaFoldDB" id="D5EDL5"/>
<dbReference type="KEGG" id="aco:Amico_0509"/>
<accession>D5EDL5</accession>